<feature type="chain" id="PRO_5042149431" evidence="1">
    <location>
        <begin position="18"/>
        <end position="149"/>
    </location>
</feature>
<comment type="caution">
    <text evidence="2">The sequence shown here is derived from an EMBL/GenBank/DDBJ whole genome shotgun (WGS) entry which is preliminary data.</text>
</comment>
<evidence type="ECO:0000256" key="1">
    <source>
        <dbReference type="SAM" id="SignalP"/>
    </source>
</evidence>
<organism evidence="2 3">
    <name type="scientific">Deinococcus soli</name>
    <name type="common">ex Cha et al. 2016</name>
    <dbReference type="NCBI Taxonomy" id="1309411"/>
    <lineage>
        <taxon>Bacteria</taxon>
        <taxon>Thermotogati</taxon>
        <taxon>Deinococcota</taxon>
        <taxon>Deinococci</taxon>
        <taxon>Deinococcales</taxon>
        <taxon>Deinococcaceae</taxon>
        <taxon>Deinococcus</taxon>
    </lineage>
</organism>
<dbReference type="Proteomes" id="UP001185331">
    <property type="component" value="Unassembled WGS sequence"/>
</dbReference>
<sequence length="149" mass="16013">MKRLTCLALLLTTCAWAAPAETYWDNLAVNLHRLNMIPMSSVPCFTQEGTYSGSRLKTCRTASNTLLTTVTLGTPAGRAAAARTWLPNVGAAAEGPAVQSWLAAHTRLIGQQILNAEKGDVIPDHTTRINGASVTLRATDKTIELLIIR</sequence>
<evidence type="ECO:0000313" key="3">
    <source>
        <dbReference type="Proteomes" id="UP001185331"/>
    </source>
</evidence>
<dbReference type="RefSeq" id="WP_309854145.1">
    <property type="nucleotide sequence ID" value="NZ_JAVDQJ010000004.1"/>
</dbReference>
<dbReference type="EMBL" id="JAVDQK010000004">
    <property type="protein sequence ID" value="MDR6218116.1"/>
    <property type="molecule type" value="Genomic_DNA"/>
</dbReference>
<dbReference type="AlphaFoldDB" id="A0AAE3XBQ8"/>
<gene>
    <name evidence="2" type="ORF">J2Y00_001679</name>
</gene>
<proteinExistence type="predicted"/>
<reference evidence="2" key="1">
    <citation type="submission" date="2023-07" db="EMBL/GenBank/DDBJ databases">
        <title>Sorghum-associated microbial communities from plants grown in Nebraska, USA.</title>
        <authorList>
            <person name="Schachtman D."/>
        </authorList>
    </citation>
    <scope>NUCLEOTIDE SEQUENCE</scope>
    <source>
        <strain evidence="2">BE330</strain>
    </source>
</reference>
<accession>A0AAE3XBQ8</accession>
<protein>
    <submittedName>
        <fullName evidence="2">Uncharacterized protein</fullName>
    </submittedName>
</protein>
<feature type="signal peptide" evidence="1">
    <location>
        <begin position="1"/>
        <end position="17"/>
    </location>
</feature>
<evidence type="ECO:0000313" key="2">
    <source>
        <dbReference type="EMBL" id="MDR6218116.1"/>
    </source>
</evidence>
<keyword evidence="1" id="KW-0732">Signal</keyword>
<name>A0AAE3XBQ8_9DEIO</name>